<proteinExistence type="inferred from homology"/>
<dbReference type="GO" id="GO:0016887">
    <property type="term" value="F:ATP hydrolysis activity"/>
    <property type="evidence" value="ECO:0007669"/>
    <property type="project" value="InterPro"/>
</dbReference>
<dbReference type="Gene3D" id="3.40.50.300">
    <property type="entry name" value="P-loop containing nucleotide triphosphate hydrolases"/>
    <property type="match status" value="1"/>
</dbReference>
<evidence type="ECO:0000256" key="4">
    <source>
        <dbReference type="ARBA" id="ARBA00022840"/>
    </source>
</evidence>
<sequence>MALKIPIGLIQRYQFRNFIFAFMSISVQNISKTYGTQKALKEINFTIEKGEIVGFLGPNGAGKSTTMKIINGYIKPDGGEVLVNDVSVLDNSNTTKKMIGYLPEHNPLYLEMYVKEYLNFCAEVHSVDKNKVAEIIGKVSLTSELHKKIKELSKGFQQRVGLASAMLHNPEVLILDEPTSGLDPNQLIEIRNLIKEVALDKTILFSTHIMQEVEAICDRVILINNGSIVADTSLVELKKNTNQVIEVEFDLRIEEQFVRRLPNLKSAINTFDFTWKLTFDTKVDMRPEVFDFAQNQGLKILQLNTVNKNLESLFRELTT</sequence>
<dbReference type="CDD" id="cd03230">
    <property type="entry name" value="ABC_DR_subfamily_A"/>
    <property type="match status" value="1"/>
</dbReference>
<reference evidence="6" key="2">
    <citation type="submission" date="2012-02" db="EMBL/GenBank/DDBJ databases">
        <authorList>
            <person name="Genoscope - CEA"/>
        </authorList>
    </citation>
    <scope>NUCLEOTIDE SEQUENCE</scope>
</reference>
<keyword evidence="4" id="KW-0067">ATP-binding</keyword>
<dbReference type="PANTHER" id="PTHR43335:SF4">
    <property type="entry name" value="ABC TRANSPORTER, ATP-BINDING PROTEIN"/>
    <property type="match status" value="1"/>
</dbReference>
<dbReference type="InterPro" id="IPR003439">
    <property type="entry name" value="ABC_transporter-like_ATP-bd"/>
</dbReference>
<reference evidence="6" key="1">
    <citation type="journal article" date="2012" name="Environ. Microbiol.">
        <title>Genomic content of uncultured Bacteroidetes from contrasting oceanic provinces in the North Atlantic Ocean.</title>
        <authorList>
            <person name="Gomez-Pereira P.R."/>
            <person name="Schuler M."/>
            <person name="Fuchs B.M."/>
            <person name="Bennke C."/>
            <person name="Teeling H."/>
            <person name="Waldmann J."/>
            <person name="Richter M."/>
            <person name="Barbe V."/>
            <person name="Bataille E."/>
            <person name="Glockner F.O."/>
            <person name="Amann R."/>
        </authorList>
    </citation>
    <scope>NUCLEOTIDE SEQUENCE</scope>
</reference>
<dbReference type="PROSITE" id="PS50893">
    <property type="entry name" value="ABC_TRANSPORTER_2"/>
    <property type="match status" value="1"/>
</dbReference>
<dbReference type="PANTHER" id="PTHR43335">
    <property type="entry name" value="ABC TRANSPORTER, ATP-BINDING PROTEIN"/>
    <property type="match status" value="1"/>
</dbReference>
<evidence type="ECO:0000256" key="2">
    <source>
        <dbReference type="ARBA" id="ARBA00022448"/>
    </source>
</evidence>
<dbReference type="GO" id="GO:0005524">
    <property type="term" value="F:ATP binding"/>
    <property type="evidence" value="ECO:0007669"/>
    <property type="project" value="UniProtKB-KW"/>
</dbReference>
<dbReference type="InterPro" id="IPR019864">
    <property type="entry name" value="Motility-assoc_ABC_GldA"/>
</dbReference>
<protein>
    <submittedName>
        <fullName evidence="6">Gliding motility protein GldA</fullName>
    </submittedName>
</protein>
<dbReference type="InterPro" id="IPR027417">
    <property type="entry name" value="P-loop_NTPase"/>
</dbReference>
<dbReference type="SMART" id="SM00382">
    <property type="entry name" value="AAA"/>
    <property type="match status" value="1"/>
</dbReference>
<accession>H6RE73</accession>
<evidence type="ECO:0000259" key="5">
    <source>
        <dbReference type="PROSITE" id="PS50893"/>
    </source>
</evidence>
<dbReference type="InterPro" id="IPR003593">
    <property type="entry name" value="AAA+_ATPase"/>
</dbReference>
<dbReference type="EMBL" id="FO117576">
    <property type="protein sequence ID" value="CCF99334.1"/>
    <property type="molecule type" value="Genomic_DNA"/>
</dbReference>
<name>H6RE73_9BACT</name>
<keyword evidence="2" id="KW-0813">Transport</keyword>
<dbReference type="AlphaFoldDB" id="H6RE73"/>
<evidence type="ECO:0000256" key="1">
    <source>
        <dbReference type="ARBA" id="ARBA00005417"/>
    </source>
</evidence>
<gene>
    <name evidence="6" type="primary">gldA</name>
    <name evidence="6" type="ORF">VIS_S3BAA50028</name>
</gene>
<feature type="domain" description="ABC transporter" evidence="5">
    <location>
        <begin position="25"/>
        <end position="250"/>
    </location>
</feature>
<evidence type="ECO:0000313" key="6">
    <source>
        <dbReference type="EMBL" id="CCF99334.1"/>
    </source>
</evidence>
<evidence type="ECO:0000256" key="3">
    <source>
        <dbReference type="ARBA" id="ARBA00022741"/>
    </source>
</evidence>
<dbReference type="Pfam" id="PF00005">
    <property type="entry name" value="ABC_tran"/>
    <property type="match status" value="1"/>
</dbReference>
<keyword evidence="3" id="KW-0547">Nucleotide-binding</keyword>
<organism evidence="6">
    <name type="scientific">uncultured Flavobacteriia bacterium</name>
    <dbReference type="NCBI Taxonomy" id="212695"/>
    <lineage>
        <taxon>Bacteria</taxon>
        <taxon>Pseudomonadati</taxon>
        <taxon>Bacteroidota</taxon>
        <taxon>Flavobacteriia</taxon>
        <taxon>environmental samples</taxon>
    </lineage>
</organism>
<dbReference type="NCBIfam" id="TIGR03522">
    <property type="entry name" value="GldA_ABC_ATP"/>
    <property type="match status" value="1"/>
</dbReference>
<dbReference type="SUPFAM" id="SSF52540">
    <property type="entry name" value="P-loop containing nucleoside triphosphate hydrolases"/>
    <property type="match status" value="1"/>
</dbReference>
<comment type="similarity">
    <text evidence="1">Belongs to the ABC transporter superfamily.</text>
</comment>